<evidence type="ECO:0000259" key="14">
    <source>
        <dbReference type="Pfam" id="PF00266"/>
    </source>
</evidence>
<feature type="domain" description="Aminotransferase class V" evidence="14">
    <location>
        <begin position="5"/>
        <end position="366"/>
    </location>
</feature>
<reference evidence="15 16" key="1">
    <citation type="journal article" date="2016" name="Nat. Commun.">
        <title>Thousands of microbial genomes shed light on interconnected biogeochemical processes in an aquifer system.</title>
        <authorList>
            <person name="Anantharaman K."/>
            <person name="Brown C.T."/>
            <person name="Hug L.A."/>
            <person name="Sharon I."/>
            <person name="Castelle C.J."/>
            <person name="Probst A.J."/>
            <person name="Thomas B.C."/>
            <person name="Singh A."/>
            <person name="Wilkins M.J."/>
            <person name="Karaoz U."/>
            <person name="Brodie E.L."/>
            <person name="Williams K.H."/>
            <person name="Hubbard S.S."/>
            <person name="Banfield J.F."/>
        </authorList>
    </citation>
    <scope>NUCLEOTIDE SEQUENCE [LARGE SCALE GENOMIC DNA]</scope>
</reference>
<dbReference type="InterPro" id="IPR000192">
    <property type="entry name" value="Aminotrans_V_dom"/>
</dbReference>
<keyword evidence="8" id="KW-0408">Iron</keyword>
<evidence type="ECO:0000256" key="8">
    <source>
        <dbReference type="ARBA" id="ARBA00023004"/>
    </source>
</evidence>
<dbReference type="PROSITE" id="PS00595">
    <property type="entry name" value="AA_TRANSFER_CLASS_5"/>
    <property type="match status" value="1"/>
</dbReference>
<dbReference type="Gene3D" id="3.90.1150.10">
    <property type="entry name" value="Aspartate Aminotransferase, domain 1"/>
    <property type="match status" value="1"/>
</dbReference>
<dbReference type="PIRSF" id="PIRSF005572">
    <property type="entry name" value="NifS"/>
    <property type="match status" value="1"/>
</dbReference>
<dbReference type="InterPro" id="IPR015421">
    <property type="entry name" value="PyrdxlP-dep_Trfase_major"/>
</dbReference>
<dbReference type="PANTHER" id="PTHR11601:SF34">
    <property type="entry name" value="CYSTEINE DESULFURASE"/>
    <property type="match status" value="1"/>
</dbReference>
<comment type="cofactor">
    <cofactor evidence="1 13">
        <name>pyridoxal 5'-phosphate</name>
        <dbReference type="ChEBI" id="CHEBI:597326"/>
    </cofactor>
</comment>
<evidence type="ECO:0000256" key="9">
    <source>
        <dbReference type="ARBA" id="ARBA00023014"/>
    </source>
</evidence>
<dbReference type="InterPro" id="IPR016454">
    <property type="entry name" value="Cysteine_dSase"/>
</dbReference>
<keyword evidence="5" id="KW-0808">Transferase</keyword>
<comment type="caution">
    <text evidence="15">The sequence shown here is derived from an EMBL/GenBank/DDBJ whole genome shotgun (WGS) entry which is preliminary data.</text>
</comment>
<dbReference type="EC" id="2.8.1.7" evidence="4"/>
<evidence type="ECO:0000256" key="13">
    <source>
        <dbReference type="RuleBase" id="RU004504"/>
    </source>
</evidence>
<evidence type="ECO:0000256" key="6">
    <source>
        <dbReference type="ARBA" id="ARBA00022723"/>
    </source>
</evidence>
<comment type="catalytic activity">
    <reaction evidence="12">
        <text>(sulfur carrier)-H + L-cysteine = (sulfur carrier)-SH + L-alanine</text>
        <dbReference type="Rhea" id="RHEA:43892"/>
        <dbReference type="Rhea" id="RHEA-COMP:14737"/>
        <dbReference type="Rhea" id="RHEA-COMP:14739"/>
        <dbReference type="ChEBI" id="CHEBI:29917"/>
        <dbReference type="ChEBI" id="CHEBI:35235"/>
        <dbReference type="ChEBI" id="CHEBI:57972"/>
        <dbReference type="ChEBI" id="CHEBI:64428"/>
        <dbReference type="EC" id="2.8.1.7"/>
    </reaction>
</comment>
<comment type="similarity">
    <text evidence="3">Belongs to the class-V pyridoxal-phosphate-dependent aminotransferase family. NifS/IscS subfamily.</text>
</comment>
<keyword evidence="7" id="KW-0663">Pyridoxal phosphate</keyword>
<accession>A0A1F6G9K2</accession>
<keyword evidence="10" id="KW-0535">Nitrogen fixation</keyword>
<evidence type="ECO:0000256" key="4">
    <source>
        <dbReference type="ARBA" id="ARBA00012239"/>
    </source>
</evidence>
<dbReference type="InterPro" id="IPR020578">
    <property type="entry name" value="Aminotrans_V_PyrdxlP_BS"/>
</dbReference>
<gene>
    <name evidence="15" type="ORF">A2527_00950</name>
</gene>
<dbReference type="GO" id="GO:0031071">
    <property type="term" value="F:cysteine desulfurase activity"/>
    <property type="evidence" value="ECO:0007669"/>
    <property type="project" value="UniProtKB-EC"/>
</dbReference>
<protein>
    <recommendedName>
        <fullName evidence="4">cysteine desulfurase</fullName>
        <ecNumber evidence="4">2.8.1.7</ecNumber>
    </recommendedName>
    <alternativeName>
        <fullName evidence="11">Nitrogenase metalloclusters biosynthesis protein NifS</fullName>
    </alternativeName>
</protein>
<dbReference type="Gene3D" id="1.10.260.50">
    <property type="match status" value="1"/>
</dbReference>
<sequence length="399" mass="43916">MKELYFDNNASTKPSKQVRQALWEQRELFGNPSSSYRMGRVAKEQVELARQNVASLLNAEPENIFFTSGGTESNNLALKGYLNSLHRHAGQLITSSIEHPSVLEVMEYYRAKFGYQVEHLPVDREGIVMPEALKARLGRNTKMISIMTANNETGSIQPISEFCGLAQERGIFFHTDAVQAVGKIEIDVKALGVDALSLSGHKLNAPKGIGALYLKTPEKLTPLLHGGKQEKGLRCGTENLMGIIGLGVACAEKQAKMQTDLARLKQLRERILARLPQCKRNGPVDLDKAMPNTLNLQCAGVRGELLVGYLDQIYSIALSMGSACSANQQKDLSHVLLQMGLSDLEIRSSVRISMGDDTTEDMVDKLCLALTEAIDKFSQLLPAQRQKKSDLEQFNAVSS</sequence>
<dbReference type="PANTHER" id="PTHR11601">
    <property type="entry name" value="CYSTEINE DESULFURYLASE FAMILY MEMBER"/>
    <property type="match status" value="1"/>
</dbReference>
<evidence type="ECO:0000256" key="5">
    <source>
        <dbReference type="ARBA" id="ARBA00022679"/>
    </source>
</evidence>
<proteinExistence type="inferred from homology"/>
<evidence type="ECO:0000313" key="16">
    <source>
        <dbReference type="Proteomes" id="UP000178449"/>
    </source>
</evidence>
<dbReference type="InterPro" id="IPR015424">
    <property type="entry name" value="PyrdxlP-dep_Trfase"/>
</dbReference>
<keyword evidence="6" id="KW-0479">Metal-binding</keyword>
<dbReference type="FunFam" id="3.40.640.10:FF:000084">
    <property type="entry name" value="IscS-like cysteine desulfurase"/>
    <property type="match status" value="1"/>
</dbReference>
<dbReference type="AlphaFoldDB" id="A0A1F6G9K2"/>
<dbReference type="GO" id="GO:0046872">
    <property type="term" value="F:metal ion binding"/>
    <property type="evidence" value="ECO:0007669"/>
    <property type="project" value="UniProtKB-KW"/>
</dbReference>
<evidence type="ECO:0000256" key="1">
    <source>
        <dbReference type="ARBA" id="ARBA00001933"/>
    </source>
</evidence>
<dbReference type="Gene3D" id="3.40.640.10">
    <property type="entry name" value="Type I PLP-dependent aspartate aminotransferase-like (Major domain)"/>
    <property type="match status" value="1"/>
</dbReference>
<dbReference type="STRING" id="1817772.A2527_00950"/>
<dbReference type="GO" id="GO:0051536">
    <property type="term" value="F:iron-sulfur cluster binding"/>
    <property type="evidence" value="ECO:0007669"/>
    <property type="project" value="UniProtKB-KW"/>
</dbReference>
<evidence type="ECO:0000256" key="7">
    <source>
        <dbReference type="ARBA" id="ARBA00022898"/>
    </source>
</evidence>
<evidence type="ECO:0000256" key="2">
    <source>
        <dbReference type="ARBA" id="ARBA00003120"/>
    </source>
</evidence>
<dbReference type="Pfam" id="PF00266">
    <property type="entry name" value="Aminotran_5"/>
    <property type="match status" value="1"/>
</dbReference>
<evidence type="ECO:0000256" key="3">
    <source>
        <dbReference type="ARBA" id="ARBA00006490"/>
    </source>
</evidence>
<evidence type="ECO:0000256" key="11">
    <source>
        <dbReference type="ARBA" id="ARBA00031911"/>
    </source>
</evidence>
<evidence type="ECO:0000313" key="15">
    <source>
        <dbReference type="EMBL" id="OGG94783.1"/>
    </source>
</evidence>
<evidence type="ECO:0000256" key="12">
    <source>
        <dbReference type="ARBA" id="ARBA00050776"/>
    </source>
</evidence>
<organism evidence="15 16">
    <name type="scientific">Candidatus Lambdaproteobacteria bacterium RIFOXYD2_FULL_50_16</name>
    <dbReference type="NCBI Taxonomy" id="1817772"/>
    <lineage>
        <taxon>Bacteria</taxon>
        <taxon>Pseudomonadati</taxon>
        <taxon>Pseudomonadota</taxon>
        <taxon>Candidatus Lambdaproteobacteria</taxon>
    </lineage>
</organism>
<comment type="function">
    <text evidence="2">Catalyzes the removal of elemental sulfur atoms from cysteine to produce alanine. Seems to participate in the biosynthesis of the nitrogenase metalloclusters by providing the inorganic sulfur required for the Fe-S core formation.</text>
</comment>
<dbReference type="SUPFAM" id="SSF53383">
    <property type="entry name" value="PLP-dependent transferases"/>
    <property type="match status" value="1"/>
</dbReference>
<keyword evidence="9" id="KW-0411">Iron-sulfur</keyword>
<name>A0A1F6G9K2_9PROT</name>
<dbReference type="InterPro" id="IPR015422">
    <property type="entry name" value="PyrdxlP-dep_Trfase_small"/>
</dbReference>
<dbReference type="Proteomes" id="UP000178449">
    <property type="component" value="Unassembled WGS sequence"/>
</dbReference>
<dbReference type="EMBL" id="MFNE01000034">
    <property type="protein sequence ID" value="OGG94783.1"/>
    <property type="molecule type" value="Genomic_DNA"/>
</dbReference>
<evidence type="ECO:0000256" key="10">
    <source>
        <dbReference type="ARBA" id="ARBA00023231"/>
    </source>
</evidence>